<evidence type="ECO:0000313" key="6">
    <source>
        <dbReference type="Proteomes" id="UP000051012"/>
    </source>
</evidence>
<feature type="repeat" description="TPR" evidence="3">
    <location>
        <begin position="546"/>
        <end position="579"/>
    </location>
</feature>
<organism evidence="5 6">
    <name type="scientific">candidate division TA06 bacterium DG_78</name>
    <dbReference type="NCBI Taxonomy" id="1703772"/>
    <lineage>
        <taxon>Bacteria</taxon>
        <taxon>Bacteria division TA06</taxon>
    </lineage>
</organism>
<dbReference type="Proteomes" id="UP000051012">
    <property type="component" value="Unassembled WGS sequence"/>
</dbReference>
<evidence type="ECO:0008006" key="7">
    <source>
        <dbReference type="Google" id="ProtNLM"/>
    </source>
</evidence>
<comment type="caution">
    <text evidence="5">The sequence shown here is derived from an EMBL/GenBank/DDBJ whole genome shotgun (WGS) entry which is preliminary data.</text>
</comment>
<sequence length="596" mass="67846">MKCPFLTKKIDILNEERKKVGEDIEVMDCIKSECMIYDGATNMCSLLSSNMKTAVLIDDIKSGFTDMKEKIDGQTDTMSTKISDTVQTLQATVHERFDIMRKQNEVLILGFDRLSELLTNKLGEIKDGFNKFAENMVSVQSIVMEIKNVNEHLFDELAEYSDTIYPKFDVLNSTLEKLTTTNQSGMETIGREIDKVEASSHKILEKIDIMDAVVSGINSANELVKTEIEGVKNEMVNGLDSIVAKFDKLGEILYGVLSGDFKNELAQYIDAVKAEVNELKMNQITSFDAMQITAVKFEDLFKSSSGNLATINSTMSDLNKNYLESLEKIAGLAEGMRKGVEKVGEGLHGSMEKLINEMKKEIGALEKQYKKTFDDVEKLSEKFGELNSGLRVMTKEVQKEFKDSLSRQTELSDHTKVILENIKGYFEKEDARYKEEQRMLKKQEGIDHFDRATLYYYRGNYELALNEINKALEIEKMAEYLNLKGLLLVELGRFDESRKIYTEALKLEPHLAEIHNNLGLLYIRMKKFDDAVVSFQEAIKKNVNYPLAYVNLGKALIDLERFDDAIKAYSRALEIDPSNQEAREAINLYKEGKIEE</sequence>
<dbReference type="Gene3D" id="1.25.40.10">
    <property type="entry name" value="Tetratricopeptide repeat domain"/>
    <property type="match status" value="1"/>
</dbReference>
<dbReference type="EMBL" id="LJNI01000089">
    <property type="protein sequence ID" value="KPJ72234.1"/>
    <property type="molecule type" value="Genomic_DNA"/>
</dbReference>
<dbReference type="Gene3D" id="1.20.5.300">
    <property type="match status" value="1"/>
</dbReference>
<dbReference type="Pfam" id="PF00515">
    <property type="entry name" value="TPR_1"/>
    <property type="match status" value="1"/>
</dbReference>
<protein>
    <recommendedName>
        <fullName evidence="7">Tetratricopeptide repeat protein</fullName>
    </recommendedName>
</protein>
<dbReference type="PROSITE" id="PS50293">
    <property type="entry name" value="TPR_REGION"/>
    <property type="match status" value="1"/>
</dbReference>
<dbReference type="PANTHER" id="PTHR44858">
    <property type="entry name" value="TETRATRICOPEPTIDE REPEAT PROTEIN 6"/>
    <property type="match status" value="1"/>
</dbReference>
<reference evidence="5 6" key="1">
    <citation type="journal article" date="2015" name="Microbiome">
        <title>Genomic resolution of linkages in carbon, nitrogen, and sulfur cycling among widespread estuary sediment bacteria.</title>
        <authorList>
            <person name="Baker B.J."/>
            <person name="Lazar C.S."/>
            <person name="Teske A.P."/>
            <person name="Dick G.J."/>
        </authorList>
    </citation>
    <scope>NUCLEOTIDE SEQUENCE [LARGE SCALE GENOMIC DNA]</scope>
    <source>
        <strain evidence="5">DG_78</strain>
    </source>
</reference>
<keyword evidence="2 3" id="KW-0802">TPR repeat</keyword>
<dbReference type="InterPro" id="IPR050498">
    <property type="entry name" value="Ycf3"/>
</dbReference>
<accession>A0A0S7YCD0</accession>
<dbReference type="PANTHER" id="PTHR44858:SF1">
    <property type="entry name" value="UDP-N-ACETYLGLUCOSAMINE--PEPTIDE N-ACETYLGLUCOSAMINYLTRANSFERASE SPINDLY-RELATED"/>
    <property type="match status" value="1"/>
</dbReference>
<evidence type="ECO:0000256" key="3">
    <source>
        <dbReference type="PROSITE-ProRule" id="PRU00339"/>
    </source>
</evidence>
<evidence type="ECO:0000256" key="4">
    <source>
        <dbReference type="SAM" id="Coils"/>
    </source>
</evidence>
<dbReference type="InterPro" id="IPR019734">
    <property type="entry name" value="TPR_rpt"/>
</dbReference>
<feature type="repeat" description="TPR" evidence="3">
    <location>
        <begin position="478"/>
        <end position="511"/>
    </location>
</feature>
<dbReference type="Pfam" id="PF13414">
    <property type="entry name" value="TPR_11"/>
    <property type="match status" value="1"/>
</dbReference>
<dbReference type="AlphaFoldDB" id="A0A0S7YCD0"/>
<name>A0A0S7YCD0_UNCT6</name>
<dbReference type="InterPro" id="IPR011990">
    <property type="entry name" value="TPR-like_helical_dom_sf"/>
</dbReference>
<evidence type="ECO:0000256" key="2">
    <source>
        <dbReference type="ARBA" id="ARBA00022803"/>
    </source>
</evidence>
<feature type="coiled-coil region" evidence="4">
    <location>
        <begin position="348"/>
        <end position="382"/>
    </location>
</feature>
<dbReference type="SUPFAM" id="SSF48452">
    <property type="entry name" value="TPR-like"/>
    <property type="match status" value="1"/>
</dbReference>
<keyword evidence="1" id="KW-0677">Repeat</keyword>
<keyword evidence="4" id="KW-0175">Coiled coil</keyword>
<evidence type="ECO:0000313" key="5">
    <source>
        <dbReference type="EMBL" id="KPJ72234.1"/>
    </source>
</evidence>
<evidence type="ECO:0000256" key="1">
    <source>
        <dbReference type="ARBA" id="ARBA00022737"/>
    </source>
</evidence>
<dbReference type="PROSITE" id="PS50005">
    <property type="entry name" value="TPR"/>
    <property type="match status" value="3"/>
</dbReference>
<dbReference type="SMART" id="SM00028">
    <property type="entry name" value="TPR"/>
    <property type="match status" value="4"/>
</dbReference>
<proteinExistence type="predicted"/>
<feature type="repeat" description="TPR" evidence="3">
    <location>
        <begin position="512"/>
        <end position="545"/>
    </location>
</feature>
<gene>
    <name evidence="5" type="ORF">AMJ52_06990</name>
</gene>